<evidence type="ECO:0000313" key="1">
    <source>
        <dbReference type="EMBL" id="MBP2418891.1"/>
    </source>
</evidence>
<accession>A0ABS4ZCW9</accession>
<organism evidence="1 2">
    <name type="scientific">Microlunatus capsulatus</name>
    <dbReference type="NCBI Taxonomy" id="99117"/>
    <lineage>
        <taxon>Bacteria</taxon>
        <taxon>Bacillati</taxon>
        <taxon>Actinomycetota</taxon>
        <taxon>Actinomycetes</taxon>
        <taxon>Propionibacteriales</taxon>
        <taxon>Propionibacteriaceae</taxon>
        <taxon>Microlunatus</taxon>
    </lineage>
</organism>
<dbReference type="Pfam" id="PF00756">
    <property type="entry name" value="Esterase"/>
    <property type="match status" value="1"/>
</dbReference>
<keyword evidence="2" id="KW-1185">Reference proteome</keyword>
<dbReference type="InterPro" id="IPR029058">
    <property type="entry name" value="AB_hydrolase_fold"/>
</dbReference>
<dbReference type="Gene3D" id="3.40.50.1820">
    <property type="entry name" value="alpha/beta hydrolase"/>
    <property type="match status" value="1"/>
</dbReference>
<reference evidence="1 2" key="1">
    <citation type="submission" date="2021-03" db="EMBL/GenBank/DDBJ databases">
        <title>Sequencing the genomes of 1000 actinobacteria strains.</title>
        <authorList>
            <person name="Klenk H.-P."/>
        </authorList>
    </citation>
    <scope>NUCLEOTIDE SEQUENCE [LARGE SCALE GENOMIC DNA]</scope>
    <source>
        <strain evidence="1 2">DSM 12936</strain>
    </source>
</reference>
<dbReference type="InterPro" id="IPR000801">
    <property type="entry name" value="Esterase-like"/>
</dbReference>
<dbReference type="RefSeq" id="WP_245358212.1">
    <property type="nucleotide sequence ID" value="NZ_BAAAMH010000007.1"/>
</dbReference>
<name>A0ABS4ZCW9_9ACTN</name>
<evidence type="ECO:0000313" key="2">
    <source>
        <dbReference type="Proteomes" id="UP000758168"/>
    </source>
</evidence>
<gene>
    <name evidence="1" type="ORF">JOF54_003813</name>
</gene>
<protein>
    <submittedName>
        <fullName evidence="1">Enterochelin esterase-like enzyme</fullName>
    </submittedName>
</protein>
<proteinExistence type="predicted"/>
<sequence length="145" mass="15639">MVTEEFLPLLTAHGLRTQRIGLYGYSMGGYGALRLAGQLGPARVAAVATASAALWDRAADTATGAFDDPDDFSAHNVVGHQDDLDGIPVRVDCGRGDSFAPANRRYRNSFHDRPSGGLTDGAHDNQYWRRAAPAELRFLGQHLTT</sequence>
<comment type="caution">
    <text evidence="1">The sequence shown here is derived from an EMBL/GenBank/DDBJ whole genome shotgun (WGS) entry which is preliminary data.</text>
</comment>
<dbReference type="EMBL" id="JAGIOB010000001">
    <property type="protein sequence ID" value="MBP2418891.1"/>
    <property type="molecule type" value="Genomic_DNA"/>
</dbReference>
<dbReference type="Proteomes" id="UP000758168">
    <property type="component" value="Unassembled WGS sequence"/>
</dbReference>
<dbReference type="SUPFAM" id="SSF53474">
    <property type="entry name" value="alpha/beta-Hydrolases"/>
    <property type="match status" value="1"/>
</dbReference>